<dbReference type="CDD" id="cd06579">
    <property type="entry name" value="TM_PBP1_transp_AraH_like"/>
    <property type="match status" value="1"/>
</dbReference>
<comment type="caution">
    <text evidence="7">The sequence shown here is derived from an EMBL/GenBank/DDBJ whole genome shotgun (WGS) entry which is preliminary data.</text>
</comment>
<dbReference type="OrthoDB" id="9789111at2"/>
<sequence>MSSVTAELEMKNKRSARLFMQEWIVLFILLGLVVVCSIFVPNFFDSKNFLNIARQVSFIAIIAIGEFFVILVGNMDMSIGSVIGFVSVLMATLVKSGTSVGTAIVLVLTASVAIGLINAAVSVYGKVPSFIATLATMLGIKGINYLMSSGIPISGLPKSFNVIGMGYIGGFLPVPVMLMLVVALICWVFTNHTQTGRNVFSVGGNEEASTLSGINTKRIKTLAFVLSSVLAAVGAIALTSKTMAGLPAVGDNMLFDVMTICVLGGTSLTGGRGKVWGVVIASLILGVMDNAMVLLSINTYWQWIVKGVILASVVLIDMNSKKD</sequence>
<evidence type="ECO:0000256" key="1">
    <source>
        <dbReference type="ARBA" id="ARBA00004651"/>
    </source>
</evidence>
<keyword evidence="5 6" id="KW-0472">Membrane</keyword>
<feature type="transmembrane region" description="Helical" evidence="6">
    <location>
        <begin position="221"/>
        <end position="238"/>
    </location>
</feature>
<keyword evidence="8" id="KW-1185">Reference proteome</keyword>
<dbReference type="Pfam" id="PF02653">
    <property type="entry name" value="BPD_transp_2"/>
    <property type="match status" value="1"/>
</dbReference>
<organism evidence="7 8">
    <name type="scientific">Anaerobacterium chartisolvens</name>
    <dbReference type="NCBI Taxonomy" id="1297424"/>
    <lineage>
        <taxon>Bacteria</taxon>
        <taxon>Bacillati</taxon>
        <taxon>Bacillota</taxon>
        <taxon>Clostridia</taxon>
        <taxon>Eubacteriales</taxon>
        <taxon>Oscillospiraceae</taxon>
        <taxon>Anaerobacterium</taxon>
    </lineage>
</organism>
<dbReference type="EMBL" id="QPJT01000010">
    <property type="protein sequence ID" value="RCX16539.1"/>
    <property type="molecule type" value="Genomic_DNA"/>
</dbReference>
<evidence type="ECO:0000256" key="2">
    <source>
        <dbReference type="ARBA" id="ARBA00022475"/>
    </source>
</evidence>
<dbReference type="AlphaFoldDB" id="A0A369B4T3"/>
<evidence type="ECO:0000313" key="8">
    <source>
        <dbReference type="Proteomes" id="UP000253034"/>
    </source>
</evidence>
<protein>
    <submittedName>
        <fullName evidence="7">Ribose transport system permease protein</fullName>
    </submittedName>
</protein>
<reference evidence="7 8" key="1">
    <citation type="submission" date="2018-07" db="EMBL/GenBank/DDBJ databases">
        <title>Genomic Encyclopedia of Type Strains, Phase IV (KMG-IV): sequencing the most valuable type-strain genomes for metagenomic binning, comparative biology and taxonomic classification.</title>
        <authorList>
            <person name="Goeker M."/>
        </authorList>
    </citation>
    <scope>NUCLEOTIDE SEQUENCE [LARGE SCALE GENOMIC DNA]</scope>
    <source>
        <strain evidence="7 8">DSM 27016</strain>
    </source>
</reference>
<feature type="transmembrane region" description="Helical" evidence="6">
    <location>
        <begin position="275"/>
        <end position="294"/>
    </location>
</feature>
<dbReference type="GO" id="GO:0022857">
    <property type="term" value="F:transmembrane transporter activity"/>
    <property type="evidence" value="ECO:0007669"/>
    <property type="project" value="InterPro"/>
</dbReference>
<evidence type="ECO:0000313" key="7">
    <source>
        <dbReference type="EMBL" id="RCX16539.1"/>
    </source>
</evidence>
<dbReference type="GO" id="GO:0005886">
    <property type="term" value="C:plasma membrane"/>
    <property type="evidence" value="ECO:0007669"/>
    <property type="project" value="UniProtKB-SubCell"/>
</dbReference>
<feature type="transmembrane region" description="Helical" evidence="6">
    <location>
        <begin position="130"/>
        <end position="147"/>
    </location>
</feature>
<dbReference type="Proteomes" id="UP000253034">
    <property type="component" value="Unassembled WGS sequence"/>
</dbReference>
<evidence type="ECO:0000256" key="3">
    <source>
        <dbReference type="ARBA" id="ARBA00022692"/>
    </source>
</evidence>
<feature type="transmembrane region" description="Helical" evidence="6">
    <location>
        <begin position="20"/>
        <end position="40"/>
    </location>
</feature>
<comment type="subcellular location">
    <subcellularLocation>
        <location evidence="1">Cell membrane</location>
        <topology evidence="1">Multi-pass membrane protein</topology>
    </subcellularLocation>
</comment>
<evidence type="ECO:0000256" key="4">
    <source>
        <dbReference type="ARBA" id="ARBA00022989"/>
    </source>
</evidence>
<keyword evidence="4 6" id="KW-1133">Transmembrane helix</keyword>
<feature type="transmembrane region" description="Helical" evidence="6">
    <location>
        <begin position="52"/>
        <end position="72"/>
    </location>
</feature>
<dbReference type="InterPro" id="IPR001851">
    <property type="entry name" value="ABC_transp_permease"/>
</dbReference>
<evidence type="ECO:0000256" key="5">
    <source>
        <dbReference type="ARBA" id="ARBA00023136"/>
    </source>
</evidence>
<feature type="transmembrane region" description="Helical" evidence="6">
    <location>
        <begin position="103"/>
        <end position="123"/>
    </location>
</feature>
<evidence type="ECO:0000256" key="6">
    <source>
        <dbReference type="SAM" id="Phobius"/>
    </source>
</evidence>
<accession>A0A369B4T3</accession>
<dbReference type="PANTHER" id="PTHR32196">
    <property type="entry name" value="ABC TRANSPORTER PERMEASE PROTEIN YPHD-RELATED-RELATED"/>
    <property type="match status" value="1"/>
</dbReference>
<keyword evidence="3 6" id="KW-0812">Transmembrane</keyword>
<proteinExistence type="predicted"/>
<gene>
    <name evidence="7" type="ORF">DFR58_11032</name>
</gene>
<name>A0A369B4T3_9FIRM</name>
<keyword evidence="2" id="KW-1003">Cell membrane</keyword>
<dbReference type="RefSeq" id="WP_114297704.1">
    <property type="nucleotide sequence ID" value="NZ_QPJT01000010.1"/>
</dbReference>
<feature type="transmembrane region" description="Helical" evidence="6">
    <location>
        <begin position="167"/>
        <end position="189"/>
    </location>
</feature>